<dbReference type="EMBL" id="JANVFU010000002">
    <property type="protein sequence ID" value="KAJ3748697.1"/>
    <property type="molecule type" value="Genomic_DNA"/>
</dbReference>
<organism evidence="10 11">
    <name type="scientific">Lentinula detonsa</name>
    <dbReference type="NCBI Taxonomy" id="2804962"/>
    <lineage>
        <taxon>Eukaryota</taxon>
        <taxon>Fungi</taxon>
        <taxon>Dikarya</taxon>
        <taxon>Basidiomycota</taxon>
        <taxon>Agaricomycotina</taxon>
        <taxon>Agaricomycetes</taxon>
        <taxon>Agaricomycetidae</taxon>
        <taxon>Agaricales</taxon>
        <taxon>Marasmiineae</taxon>
        <taxon>Omphalotaceae</taxon>
        <taxon>Lentinula</taxon>
    </lineage>
</organism>
<dbReference type="GO" id="GO:0000324">
    <property type="term" value="C:fungal-type vacuole"/>
    <property type="evidence" value="ECO:0007669"/>
    <property type="project" value="TreeGrafter"/>
</dbReference>
<comment type="catalytic activity">
    <reaction evidence="5 8">
        <text>an N-terminal (5-L-glutamyl)-[peptide] + an alpha-amino acid = 5-L-glutamyl amino acid + an N-terminal L-alpha-aminoacyl-[peptide]</text>
        <dbReference type="Rhea" id="RHEA:23904"/>
        <dbReference type="Rhea" id="RHEA-COMP:9780"/>
        <dbReference type="Rhea" id="RHEA-COMP:9795"/>
        <dbReference type="ChEBI" id="CHEBI:77644"/>
        <dbReference type="ChEBI" id="CHEBI:78597"/>
        <dbReference type="ChEBI" id="CHEBI:78599"/>
        <dbReference type="ChEBI" id="CHEBI:78608"/>
        <dbReference type="EC" id="2.3.2.2"/>
    </reaction>
</comment>
<keyword evidence="9" id="KW-0472">Membrane</keyword>
<dbReference type="AlphaFoldDB" id="A0A9W8P7P5"/>
<dbReference type="GO" id="GO:0005886">
    <property type="term" value="C:plasma membrane"/>
    <property type="evidence" value="ECO:0007669"/>
    <property type="project" value="TreeGrafter"/>
</dbReference>
<dbReference type="NCBIfam" id="TIGR00066">
    <property type="entry name" value="g_glut_trans"/>
    <property type="match status" value="1"/>
</dbReference>
<evidence type="ECO:0000256" key="7">
    <source>
        <dbReference type="PIRSR" id="PIRSR600101-2"/>
    </source>
</evidence>
<keyword evidence="8" id="KW-0012">Acyltransferase</keyword>
<comment type="pathway">
    <text evidence="3 8">Sulfur metabolism; glutathione metabolism.</text>
</comment>
<keyword evidence="9" id="KW-0812">Transmembrane</keyword>
<feature type="transmembrane region" description="Helical" evidence="9">
    <location>
        <begin position="30"/>
        <end position="49"/>
    </location>
</feature>
<dbReference type="Gene3D" id="1.10.246.130">
    <property type="match status" value="1"/>
</dbReference>
<dbReference type="FunFam" id="3.60.20.40:FF:000001">
    <property type="entry name" value="Gamma-glutamyltranspeptidase 1"/>
    <property type="match status" value="1"/>
</dbReference>
<dbReference type="InterPro" id="IPR029055">
    <property type="entry name" value="Ntn_hydrolases_N"/>
</dbReference>
<dbReference type="EC" id="2.3.2.2" evidence="8"/>
<dbReference type="InterPro" id="IPR043138">
    <property type="entry name" value="GGT_lsub"/>
</dbReference>
<evidence type="ECO:0000256" key="5">
    <source>
        <dbReference type="ARBA" id="ARBA00047417"/>
    </source>
</evidence>
<dbReference type="PANTHER" id="PTHR11686:SF9">
    <property type="entry name" value="RE13973P"/>
    <property type="match status" value="1"/>
</dbReference>
<dbReference type="Proteomes" id="UP001142393">
    <property type="component" value="Unassembled WGS sequence"/>
</dbReference>
<feature type="binding site" evidence="7">
    <location>
        <position position="508"/>
    </location>
    <ligand>
        <name>L-glutamate</name>
        <dbReference type="ChEBI" id="CHEBI:29985"/>
    </ligand>
</feature>
<dbReference type="SUPFAM" id="SSF56235">
    <property type="entry name" value="N-terminal nucleophile aminohydrolases (Ntn hydrolases)"/>
    <property type="match status" value="1"/>
</dbReference>
<feature type="binding site" evidence="7">
    <location>
        <position position="149"/>
    </location>
    <ligand>
        <name>L-glutamate</name>
        <dbReference type="ChEBI" id="CHEBI:29985"/>
    </ligand>
</feature>
<evidence type="ECO:0000256" key="1">
    <source>
        <dbReference type="ARBA" id="ARBA00001049"/>
    </source>
</evidence>
<keyword evidence="8" id="KW-0808">Transferase</keyword>
<feature type="active site" description="Nucleophile" evidence="6">
    <location>
        <position position="415"/>
    </location>
</feature>
<dbReference type="PANTHER" id="PTHR11686">
    <property type="entry name" value="GAMMA GLUTAMYL TRANSPEPTIDASE"/>
    <property type="match status" value="1"/>
</dbReference>
<dbReference type="InterPro" id="IPR000101">
    <property type="entry name" value="GGT_peptidase"/>
</dbReference>
<dbReference type="EC" id="3.4.19.13" evidence="8"/>
<proteinExistence type="inferred from homology"/>
<reference evidence="10 11" key="1">
    <citation type="journal article" date="2023" name="Proc. Natl. Acad. Sci. U.S.A.">
        <title>A global phylogenomic analysis of the shiitake genus Lentinula.</title>
        <authorList>
            <person name="Sierra-Patev S."/>
            <person name="Min B."/>
            <person name="Naranjo-Ortiz M."/>
            <person name="Looney B."/>
            <person name="Konkel Z."/>
            <person name="Slot J.C."/>
            <person name="Sakamoto Y."/>
            <person name="Steenwyk J.L."/>
            <person name="Rokas A."/>
            <person name="Carro J."/>
            <person name="Camarero S."/>
            <person name="Ferreira P."/>
            <person name="Molpeceres G."/>
            <person name="Ruiz-Duenas F.J."/>
            <person name="Serrano A."/>
            <person name="Henrissat B."/>
            <person name="Drula E."/>
            <person name="Hughes K.W."/>
            <person name="Mata J.L."/>
            <person name="Ishikawa N.K."/>
            <person name="Vargas-Isla R."/>
            <person name="Ushijima S."/>
            <person name="Smith C.A."/>
            <person name="Donoghue J."/>
            <person name="Ahrendt S."/>
            <person name="Andreopoulos W."/>
            <person name="He G."/>
            <person name="LaButti K."/>
            <person name="Lipzen A."/>
            <person name="Ng V."/>
            <person name="Riley R."/>
            <person name="Sandor L."/>
            <person name="Barry K."/>
            <person name="Martinez A.T."/>
            <person name="Xiao Y."/>
            <person name="Gibbons J.G."/>
            <person name="Terashima K."/>
            <person name="Grigoriev I.V."/>
            <person name="Hibbett D."/>
        </authorList>
    </citation>
    <scope>NUCLEOTIDE SEQUENCE [LARGE SCALE GENOMIC DNA]</scope>
    <source>
        <strain evidence="10 11">TFB7810</strain>
    </source>
</reference>
<dbReference type="Pfam" id="PF01019">
    <property type="entry name" value="G_glu_transpept"/>
    <property type="match status" value="1"/>
</dbReference>
<dbReference type="PRINTS" id="PR01210">
    <property type="entry name" value="GGTRANSPTASE"/>
</dbReference>
<keyword evidence="11" id="KW-1185">Reference proteome</keyword>
<dbReference type="Gene3D" id="3.60.20.40">
    <property type="match status" value="1"/>
</dbReference>
<feature type="binding site" evidence="7">
    <location>
        <begin position="485"/>
        <end position="486"/>
    </location>
    <ligand>
        <name>L-glutamate</name>
        <dbReference type="ChEBI" id="CHEBI:29985"/>
    </ligand>
</feature>
<name>A0A9W8P7P5_9AGAR</name>
<evidence type="ECO:0000313" key="11">
    <source>
        <dbReference type="Proteomes" id="UP001142393"/>
    </source>
</evidence>
<dbReference type="GO" id="GO:0036374">
    <property type="term" value="F:glutathione hydrolase activity"/>
    <property type="evidence" value="ECO:0007669"/>
    <property type="project" value="UniProtKB-UniRule"/>
</dbReference>
<dbReference type="GO" id="GO:0006751">
    <property type="term" value="P:glutathione catabolic process"/>
    <property type="evidence" value="ECO:0007669"/>
    <property type="project" value="UniProtKB-UniRule"/>
</dbReference>
<protein>
    <recommendedName>
        <fullName evidence="8">Glutathione hydrolase</fullName>
        <ecNumber evidence="8">2.3.2.2</ecNumber>
        <ecNumber evidence="8">3.4.19.13</ecNumber>
    </recommendedName>
    <alternativeName>
        <fullName evidence="8">Gamma-glutamyltransferase</fullName>
    </alternativeName>
    <alternativeName>
        <fullName evidence="8">Gamma-glutamyltranspeptidase</fullName>
    </alternativeName>
</protein>
<evidence type="ECO:0000256" key="8">
    <source>
        <dbReference type="RuleBase" id="RU368068"/>
    </source>
</evidence>
<comment type="catalytic activity">
    <reaction evidence="2 8">
        <text>glutathione + H2O = L-cysteinylglycine + L-glutamate</text>
        <dbReference type="Rhea" id="RHEA:28807"/>
        <dbReference type="ChEBI" id="CHEBI:15377"/>
        <dbReference type="ChEBI" id="CHEBI:29985"/>
        <dbReference type="ChEBI" id="CHEBI:57925"/>
        <dbReference type="ChEBI" id="CHEBI:61694"/>
        <dbReference type="EC" id="3.4.19.13"/>
    </reaction>
</comment>
<dbReference type="GO" id="GO:0103068">
    <property type="term" value="F:leukotriene C4 gamma-glutamyl transferase activity"/>
    <property type="evidence" value="ECO:0007669"/>
    <property type="project" value="UniProtKB-EC"/>
</dbReference>
<feature type="binding site" evidence="7">
    <location>
        <position position="457"/>
    </location>
    <ligand>
        <name>L-glutamate</name>
        <dbReference type="ChEBI" id="CHEBI:29985"/>
    </ligand>
</feature>
<keyword evidence="9" id="KW-1133">Transmembrane helix</keyword>
<dbReference type="FunFam" id="1.10.246.130:FF:000001">
    <property type="entry name" value="Gamma-glutamyltransferase 5 isoform 1"/>
    <property type="match status" value="1"/>
</dbReference>
<accession>A0A9W8P7P5</accession>
<comment type="caution">
    <text evidence="10">The sequence shown here is derived from an EMBL/GenBank/DDBJ whole genome shotgun (WGS) entry which is preliminary data.</text>
</comment>
<sequence length="605" mass="65959">MAPKKTASDLLLPIPVSTISHSTSRPSNRILLALILIFASCLALLTVHWNPYYFISRISDDFRPRLRNPSYLIEAQNGAVASENVRCSEMGVQIMKKGGNAIDAAIASCMCIGVVNMFSAGLGGGGFLTIRVPPSSPKSRSEVFVVDFRETAPSLADETMYPPGGNSSQFGGLAVAVPGLIRGLAEAHRRWGHLSWKEIIEPSAELALGWEVDVELARRIPLYPDLMLNDPDWSPIFAPHGALLKEGEPIQRRNLSRTLFTIAAEGPESFYKGPIANSLVRKIQATGGIVSNADLENYRANVYPALEGRYLGKKFYVPGAPTCGPVLLHMLNILEKYDFDQVTGLNVHRLVETMKFGFAARTHISDPAFRNDTETIHEIHTKAYADAIRGNLTDDRTHSAQYYNPLFDMPEDHGTSHISVVDKDGMAVALTDTVNTIFASQVLDPETGIILNNEMDDFSVPGTPNAFGLWPSPYNYPQPGKRPLSSTVPVIIENADGSFYISAGGAGGSLIFTAVLQVFLHLLQGMNLLDAVGHGRLHDQIYPPVTVADNIYPEDLLDALRERGHNVTVFDINRISSVINIVVKQENGTILAVSDARKNGIAAGY</sequence>
<comment type="similarity">
    <text evidence="4">Belongs to the gamma-glutamyltransferase family.</text>
</comment>
<gene>
    <name evidence="10" type="ORF">DFH05DRAFT_1473720</name>
</gene>
<evidence type="ECO:0000313" key="10">
    <source>
        <dbReference type="EMBL" id="KAJ3748697.1"/>
    </source>
</evidence>
<comment type="function">
    <text evidence="8">Cleaves the gamma-glutamyl peptide bond of glutathione and glutathione conjugates.</text>
</comment>
<evidence type="ECO:0000256" key="3">
    <source>
        <dbReference type="ARBA" id="ARBA00005115"/>
    </source>
</evidence>
<evidence type="ECO:0000256" key="2">
    <source>
        <dbReference type="ARBA" id="ARBA00001089"/>
    </source>
</evidence>
<dbReference type="InterPro" id="IPR043137">
    <property type="entry name" value="GGT_ssub_C"/>
</dbReference>
<feature type="binding site" evidence="7">
    <location>
        <begin position="433"/>
        <end position="435"/>
    </location>
    <ligand>
        <name>L-glutamate</name>
        <dbReference type="ChEBI" id="CHEBI:29985"/>
    </ligand>
</feature>
<evidence type="ECO:0000256" key="9">
    <source>
        <dbReference type="SAM" id="Phobius"/>
    </source>
</evidence>
<evidence type="ECO:0000256" key="4">
    <source>
        <dbReference type="ARBA" id="ARBA00009381"/>
    </source>
</evidence>
<keyword evidence="8" id="KW-0378">Hydrolase</keyword>
<evidence type="ECO:0000256" key="6">
    <source>
        <dbReference type="PIRSR" id="PIRSR600101-1"/>
    </source>
</evidence>
<comment type="catalytic activity">
    <reaction evidence="1 8">
        <text>an S-substituted glutathione + H2O = an S-substituted L-cysteinylglycine + L-glutamate</text>
        <dbReference type="Rhea" id="RHEA:59468"/>
        <dbReference type="ChEBI" id="CHEBI:15377"/>
        <dbReference type="ChEBI" id="CHEBI:29985"/>
        <dbReference type="ChEBI" id="CHEBI:90779"/>
        <dbReference type="ChEBI" id="CHEBI:143103"/>
        <dbReference type="EC" id="3.4.19.13"/>
    </reaction>
</comment>